<evidence type="ECO:0000259" key="5">
    <source>
        <dbReference type="PROSITE" id="PS50931"/>
    </source>
</evidence>
<proteinExistence type="inferred from homology"/>
<dbReference type="RefSeq" id="WP_252161209.1">
    <property type="nucleotide sequence ID" value="NZ_CP098809.1"/>
</dbReference>
<dbReference type="Pfam" id="PF03466">
    <property type="entry name" value="LysR_substrate"/>
    <property type="match status" value="1"/>
</dbReference>
<dbReference type="SUPFAM" id="SSF53850">
    <property type="entry name" value="Periplasmic binding protein-like II"/>
    <property type="match status" value="1"/>
</dbReference>
<evidence type="ECO:0000313" key="7">
    <source>
        <dbReference type="Proteomes" id="UP001055460"/>
    </source>
</evidence>
<dbReference type="InterPro" id="IPR005119">
    <property type="entry name" value="LysR_subst-bd"/>
</dbReference>
<dbReference type="InterPro" id="IPR000847">
    <property type="entry name" value="LysR_HTH_N"/>
</dbReference>
<evidence type="ECO:0000256" key="3">
    <source>
        <dbReference type="ARBA" id="ARBA00023125"/>
    </source>
</evidence>
<dbReference type="GO" id="GO:0003677">
    <property type="term" value="F:DNA binding"/>
    <property type="evidence" value="ECO:0007669"/>
    <property type="project" value="UniProtKB-KW"/>
</dbReference>
<evidence type="ECO:0000256" key="4">
    <source>
        <dbReference type="ARBA" id="ARBA00023163"/>
    </source>
</evidence>
<evidence type="ECO:0000256" key="2">
    <source>
        <dbReference type="ARBA" id="ARBA00023015"/>
    </source>
</evidence>
<dbReference type="GO" id="GO:0005829">
    <property type="term" value="C:cytosol"/>
    <property type="evidence" value="ECO:0007669"/>
    <property type="project" value="TreeGrafter"/>
</dbReference>
<accession>A0A9Q9DDE7</accession>
<dbReference type="EMBL" id="CP098809">
    <property type="protein sequence ID" value="USJ27653.1"/>
    <property type="molecule type" value="Genomic_DNA"/>
</dbReference>
<dbReference type="PRINTS" id="PR00039">
    <property type="entry name" value="HTHLYSR"/>
</dbReference>
<dbReference type="PANTHER" id="PTHR30419">
    <property type="entry name" value="HTH-TYPE TRANSCRIPTIONAL REGULATOR YBHD"/>
    <property type="match status" value="1"/>
</dbReference>
<dbReference type="GO" id="GO:0003700">
    <property type="term" value="F:DNA-binding transcription factor activity"/>
    <property type="evidence" value="ECO:0007669"/>
    <property type="project" value="InterPro"/>
</dbReference>
<name>A0A9Q9DDE7_ENSAD</name>
<keyword evidence="6" id="KW-0614">Plasmid</keyword>
<sequence length="307" mass="33651">MQSLEGRLTIRHLRLVDAIAQEGNLVRAAQRLNMTQSAVTKALQEVEVLIGVALFKRTNRGTVPTSYGENLASHARIVISQLRHAGRDLADLRDGLGGRVAIGTLLSATVSLLPLAITKVLEARPNIKVKIVEGTNDTLMPLLRIGELDFVIGRLPEYRERTGILQEILTDDNAQVVVREGHPLIGRASLSLRELVQWSWIMPREETTLRRQLDEAFRREGVEPPRCSVESVSILANRALLLATDYLAVWPAELAVAEERYGIVSLPIALPTTHRPIGISTRAQAGLSPAAEALVQTLRAVAKSRCG</sequence>
<keyword evidence="4" id="KW-0804">Transcription</keyword>
<reference evidence="6" key="1">
    <citation type="submission" date="2022-06" db="EMBL/GenBank/DDBJ databases">
        <title>Physiological and biochemical characterization and genomic elucidation of a strain of the genus Ensifer adhaerens M8 that combines arsenic oxidation and chromium reduction.</title>
        <authorList>
            <person name="Li X."/>
            <person name="Yu c."/>
        </authorList>
    </citation>
    <scope>NUCLEOTIDE SEQUENCE</scope>
    <source>
        <strain evidence="6">M8</strain>
        <plasmid evidence="6">pB</plasmid>
    </source>
</reference>
<keyword evidence="2" id="KW-0805">Transcription regulation</keyword>
<dbReference type="Gene3D" id="1.10.10.10">
    <property type="entry name" value="Winged helix-like DNA-binding domain superfamily/Winged helix DNA-binding domain"/>
    <property type="match status" value="1"/>
</dbReference>
<dbReference type="Gene3D" id="3.40.190.290">
    <property type="match status" value="1"/>
</dbReference>
<dbReference type="Pfam" id="PF00126">
    <property type="entry name" value="HTH_1"/>
    <property type="match status" value="1"/>
</dbReference>
<dbReference type="InterPro" id="IPR050950">
    <property type="entry name" value="HTH-type_LysR_regulators"/>
</dbReference>
<comment type="similarity">
    <text evidence="1">Belongs to the LysR transcriptional regulatory family.</text>
</comment>
<dbReference type="PROSITE" id="PS50931">
    <property type="entry name" value="HTH_LYSR"/>
    <property type="match status" value="1"/>
</dbReference>
<evidence type="ECO:0000313" key="6">
    <source>
        <dbReference type="EMBL" id="USJ27653.1"/>
    </source>
</evidence>
<dbReference type="SUPFAM" id="SSF46785">
    <property type="entry name" value="Winged helix' DNA-binding domain"/>
    <property type="match status" value="1"/>
</dbReference>
<geneLocation type="plasmid" evidence="6 7">
    <name>pB</name>
</geneLocation>
<gene>
    <name evidence="6" type="ORF">NE863_27445</name>
</gene>
<organism evidence="6 7">
    <name type="scientific">Ensifer adhaerens</name>
    <name type="common">Sinorhizobium morelense</name>
    <dbReference type="NCBI Taxonomy" id="106592"/>
    <lineage>
        <taxon>Bacteria</taxon>
        <taxon>Pseudomonadati</taxon>
        <taxon>Pseudomonadota</taxon>
        <taxon>Alphaproteobacteria</taxon>
        <taxon>Hyphomicrobiales</taxon>
        <taxon>Rhizobiaceae</taxon>
        <taxon>Sinorhizobium/Ensifer group</taxon>
        <taxon>Ensifer</taxon>
    </lineage>
</organism>
<dbReference type="InterPro" id="IPR036390">
    <property type="entry name" value="WH_DNA-bd_sf"/>
</dbReference>
<dbReference type="Proteomes" id="UP001055460">
    <property type="component" value="Plasmid pB"/>
</dbReference>
<protein>
    <submittedName>
        <fullName evidence="6">LysR family transcriptional regulator</fullName>
    </submittedName>
</protein>
<feature type="domain" description="HTH lysR-type" evidence="5">
    <location>
        <begin position="8"/>
        <end position="65"/>
    </location>
</feature>
<dbReference type="AlphaFoldDB" id="A0A9Q9DDE7"/>
<evidence type="ECO:0000256" key="1">
    <source>
        <dbReference type="ARBA" id="ARBA00009437"/>
    </source>
</evidence>
<keyword evidence="3" id="KW-0238">DNA-binding</keyword>
<dbReference type="PANTHER" id="PTHR30419:SF8">
    <property type="entry name" value="NITROGEN ASSIMILATION TRANSCRIPTIONAL ACTIVATOR-RELATED"/>
    <property type="match status" value="1"/>
</dbReference>
<dbReference type="InterPro" id="IPR036388">
    <property type="entry name" value="WH-like_DNA-bd_sf"/>
</dbReference>